<keyword evidence="1" id="KW-0812">Transmembrane</keyword>
<feature type="transmembrane region" description="Helical" evidence="1">
    <location>
        <begin position="94"/>
        <end position="112"/>
    </location>
</feature>
<reference evidence="2 3" key="1">
    <citation type="journal article" date="2018" name="J. Microbiol.">
        <title>Bacillus spongiae sp. nov., isolated from sponge of Jeju Island.</title>
        <authorList>
            <person name="Lee G.E."/>
            <person name="Im W.T."/>
            <person name="Park J.S."/>
        </authorList>
    </citation>
    <scope>NUCLEOTIDE SEQUENCE [LARGE SCALE GENOMIC DNA]</scope>
    <source>
        <strain evidence="2 3">135PIL107-10</strain>
    </source>
</reference>
<keyword evidence="1" id="KW-1133">Transmembrane helix</keyword>
<organism evidence="2 3">
    <name type="scientific">Bacillus spongiae</name>
    <dbReference type="NCBI Taxonomy" id="2683610"/>
    <lineage>
        <taxon>Bacteria</taxon>
        <taxon>Bacillati</taxon>
        <taxon>Bacillota</taxon>
        <taxon>Bacilli</taxon>
        <taxon>Bacillales</taxon>
        <taxon>Bacillaceae</taxon>
        <taxon>Bacillus</taxon>
    </lineage>
</organism>
<name>A0ABU8HJ32_9BACI</name>
<keyword evidence="3" id="KW-1185">Reference proteome</keyword>
<gene>
    <name evidence="2" type="ORF">WAK64_20180</name>
</gene>
<evidence type="ECO:0000256" key="1">
    <source>
        <dbReference type="SAM" id="Phobius"/>
    </source>
</evidence>
<comment type="caution">
    <text evidence="2">The sequence shown here is derived from an EMBL/GenBank/DDBJ whole genome shotgun (WGS) entry which is preliminary data.</text>
</comment>
<dbReference type="Proteomes" id="UP001312865">
    <property type="component" value="Unassembled WGS sequence"/>
</dbReference>
<dbReference type="RefSeq" id="WP_336588803.1">
    <property type="nucleotide sequence ID" value="NZ_JBBAXC010000024.1"/>
</dbReference>
<feature type="transmembrane region" description="Helical" evidence="1">
    <location>
        <begin position="40"/>
        <end position="58"/>
    </location>
</feature>
<proteinExistence type="predicted"/>
<accession>A0ABU8HJ32</accession>
<evidence type="ECO:0000313" key="2">
    <source>
        <dbReference type="EMBL" id="MEI5909360.1"/>
    </source>
</evidence>
<protein>
    <submittedName>
        <fullName evidence="2">Uncharacterized protein</fullName>
    </submittedName>
</protein>
<sequence>MDRHELRELRKYQYFMLNSSYLIGLGILFGTVYLGSSLKVLFIIALFFSLFQLVFFLYKKEPFTFFSKKQKRILEYEKEKLGAEEWKKQQRVQFISIIVLILVLAYNANTLTEFDWIWLQETDFFVFITVTSLLLGILLNLTTMIRNRKLDRMDQYSLKGFTVNQLVIAVAIAMMFSFGMMWFIISLVMR</sequence>
<dbReference type="EMBL" id="JBBAXC010000024">
    <property type="protein sequence ID" value="MEI5909360.1"/>
    <property type="molecule type" value="Genomic_DNA"/>
</dbReference>
<feature type="transmembrane region" description="Helical" evidence="1">
    <location>
        <begin position="166"/>
        <end position="189"/>
    </location>
</feature>
<feature type="transmembrane region" description="Helical" evidence="1">
    <location>
        <begin position="12"/>
        <end position="34"/>
    </location>
</feature>
<keyword evidence="1" id="KW-0472">Membrane</keyword>
<feature type="transmembrane region" description="Helical" evidence="1">
    <location>
        <begin position="124"/>
        <end position="145"/>
    </location>
</feature>
<evidence type="ECO:0000313" key="3">
    <source>
        <dbReference type="Proteomes" id="UP001312865"/>
    </source>
</evidence>